<feature type="compositionally biased region" description="Pro residues" evidence="4">
    <location>
        <begin position="84"/>
        <end position="94"/>
    </location>
</feature>
<dbReference type="Proteomes" id="UP001417504">
    <property type="component" value="Unassembled WGS sequence"/>
</dbReference>
<keyword evidence="6" id="KW-1185">Reference proteome</keyword>
<evidence type="ECO:0000256" key="2">
    <source>
        <dbReference type="ARBA" id="ARBA00023043"/>
    </source>
</evidence>
<feature type="compositionally biased region" description="Pro residues" evidence="4">
    <location>
        <begin position="53"/>
        <end position="62"/>
    </location>
</feature>
<evidence type="ECO:0000256" key="3">
    <source>
        <dbReference type="PROSITE-ProRule" id="PRU00023"/>
    </source>
</evidence>
<feature type="region of interest" description="Disordered" evidence="4">
    <location>
        <begin position="110"/>
        <end position="161"/>
    </location>
</feature>
<accession>A0AAP0K806</accession>
<evidence type="ECO:0000313" key="6">
    <source>
        <dbReference type="Proteomes" id="UP001417504"/>
    </source>
</evidence>
<dbReference type="PANTHER" id="PTHR24198">
    <property type="entry name" value="ANKYRIN REPEAT AND PROTEIN KINASE DOMAIN-CONTAINING PROTEIN"/>
    <property type="match status" value="1"/>
</dbReference>
<dbReference type="Gene3D" id="1.25.40.20">
    <property type="entry name" value="Ankyrin repeat-containing domain"/>
    <property type="match status" value="2"/>
</dbReference>
<sequence>MSTCLRSLCFVGPFSNSVRVWASSWLTPTSCGLSSLHPTHFGDTSGLPHSLHPQPPPPPSSPSPLTSPSSPSLHHPFTLSLLPTPTPPPPPPPLLVRSAVLPTGKALPHHLLRLFSPPPPPPTAASSPTPPSPSSSPAPLLPPPPPTSSSSSSDLTLFSRSISTCPPPDLTSLLFSAVRSSPSPDPRFTRQLITSGADVNGSDGKESLVSAAVGAGGVGVLTVLIESGCEINGGDLLLMHRAVEMGRLDVMRLLGRGGCGWDSVDDSNGRSPVHVAATLGRFEALKLCVSMGGDPDRVDFNGYSPLHCAAEHGDLDCVDFLLNCAVYSKNSMTSDGRTPFSCAMDNGHWHLMELLRLGDVLSRAARVGDGVGLESCISQGGNVNGRDQNGWTPLHRAAFKGEIAIVKSLVGHGAKIDLVDDVGYTALHCAVEAGRVEVAAYLIAQGAQQNLKSFKDLMKLSEPIFLLEGRNQSIESNGPWSLQRIYDGSVTKPRHWLYIVLKVLALLADRCAPTKGSTTSGFSRESDREKYQGIEGIGPRFDLWNEECVQSLVAWRLPESKTKQDLE</sequence>
<comment type="caution">
    <text evidence="5">The sequence shown here is derived from an EMBL/GenBank/DDBJ whole genome shotgun (WGS) entry which is preliminary data.</text>
</comment>
<dbReference type="PANTHER" id="PTHR24198:SF194">
    <property type="entry name" value="INVERSIN-A"/>
    <property type="match status" value="1"/>
</dbReference>
<proteinExistence type="predicted"/>
<keyword evidence="1" id="KW-0677">Repeat</keyword>
<dbReference type="InterPro" id="IPR002110">
    <property type="entry name" value="Ankyrin_rpt"/>
</dbReference>
<dbReference type="AlphaFoldDB" id="A0AAP0K806"/>
<dbReference type="SMART" id="SM00248">
    <property type="entry name" value="ANK"/>
    <property type="match status" value="8"/>
</dbReference>
<protein>
    <submittedName>
        <fullName evidence="5">Uncharacterized protein</fullName>
    </submittedName>
</protein>
<feature type="compositionally biased region" description="Pro residues" evidence="4">
    <location>
        <begin position="116"/>
        <end position="147"/>
    </location>
</feature>
<dbReference type="SUPFAM" id="SSF48403">
    <property type="entry name" value="Ankyrin repeat"/>
    <property type="match status" value="1"/>
</dbReference>
<evidence type="ECO:0000256" key="1">
    <source>
        <dbReference type="ARBA" id="ARBA00022737"/>
    </source>
</evidence>
<keyword evidence="2 3" id="KW-0040">ANK repeat</keyword>
<dbReference type="Pfam" id="PF12796">
    <property type="entry name" value="Ank_2"/>
    <property type="match status" value="2"/>
</dbReference>
<feature type="region of interest" description="Disordered" evidence="4">
    <location>
        <begin position="42"/>
        <end position="97"/>
    </location>
</feature>
<dbReference type="PROSITE" id="PS50297">
    <property type="entry name" value="ANK_REP_REGION"/>
    <property type="match status" value="4"/>
</dbReference>
<organism evidence="5 6">
    <name type="scientific">Stephania japonica</name>
    <dbReference type="NCBI Taxonomy" id="461633"/>
    <lineage>
        <taxon>Eukaryota</taxon>
        <taxon>Viridiplantae</taxon>
        <taxon>Streptophyta</taxon>
        <taxon>Embryophyta</taxon>
        <taxon>Tracheophyta</taxon>
        <taxon>Spermatophyta</taxon>
        <taxon>Magnoliopsida</taxon>
        <taxon>Ranunculales</taxon>
        <taxon>Menispermaceae</taxon>
        <taxon>Menispermoideae</taxon>
        <taxon>Cissampelideae</taxon>
        <taxon>Stephania</taxon>
    </lineage>
</organism>
<evidence type="ECO:0000313" key="5">
    <source>
        <dbReference type="EMBL" id="KAK9146808.1"/>
    </source>
</evidence>
<feature type="repeat" description="ANK" evidence="3">
    <location>
        <begin position="268"/>
        <end position="300"/>
    </location>
</feature>
<dbReference type="EMBL" id="JBBNAE010000002">
    <property type="protein sequence ID" value="KAK9146808.1"/>
    <property type="molecule type" value="Genomic_DNA"/>
</dbReference>
<feature type="repeat" description="ANK" evidence="3">
    <location>
        <begin position="389"/>
        <end position="421"/>
    </location>
</feature>
<evidence type="ECO:0000256" key="4">
    <source>
        <dbReference type="SAM" id="MobiDB-lite"/>
    </source>
</evidence>
<name>A0AAP0K806_9MAGN</name>
<gene>
    <name evidence="5" type="ORF">Sjap_006711</name>
</gene>
<feature type="repeat" description="ANK" evidence="3">
    <location>
        <begin position="301"/>
        <end position="323"/>
    </location>
</feature>
<dbReference type="PROSITE" id="PS50088">
    <property type="entry name" value="ANK_REPEAT"/>
    <property type="match status" value="4"/>
</dbReference>
<feature type="compositionally biased region" description="Low complexity" evidence="4">
    <location>
        <begin position="63"/>
        <end position="83"/>
    </location>
</feature>
<dbReference type="InterPro" id="IPR036770">
    <property type="entry name" value="Ankyrin_rpt-contain_sf"/>
</dbReference>
<reference evidence="5 6" key="1">
    <citation type="submission" date="2024-01" db="EMBL/GenBank/DDBJ databases">
        <title>Genome assemblies of Stephania.</title>
        <authorList>
            <person name="Yang L."/>
        </authorList>
    </citation>
    <scope>NUCLEOTIDE SEQUENCE [LARGE SCALE GENOMIC DNA]</scope>
    <source>
        <strain evidence="5">QJT</strain>
        <tissue evidence="5">Leaf</tissue>
    </source>
</reference>
<feature type="repeat" description="ANK" evidence="3">
    <location>
        <begin position="422"/>
        <end position="454"/>
    </location>
</feature>